<dbReference type="OrthoDB" id="9929117at2"/>
<accession>A0A4R8ACW7</accession>
<reference evidence="1 2" key="1">
    <citation type="submission" date="2019-03" db="EMBL/GenBank/DDBJ databases">
        <title>Genomic Encyclopedia of Type Strains, Phase IV (KMG-IV): sequencing the most valuable type-strain genomes for metagenomic binning, comparative biology and taxonomic classification.</title>
        <authorList>
            <person name="Goeker M."/>
        </authorList>
    </citation>
    <scope>NUCLEOTIDE SEQUENCE [LARGE SCALE GENOMIC DNA]</scope>
    <source>
        <strain evidence="1 2">DSM 28867</strain>
    </source>
</reference>
<comment type="caution">
    <text evidence="1">The sequence shown here is derived from an EMBL/GenBank/DDBJ whole genome shotgun (WGS) entry which is preliminary data.</text>
</comment>
<dbReference type="Proteomes" id="UP000294743">
    <property type="component" value="Unassembled WGS sequence"/>
</dbReference>
<evidence type="ECO:0008006" key="3">
    <source>
        <dbReference type="Google" id="ProtNLM"/>
    </source>
</evidence>
<dbReference type="EMBL" id="SODD01000001">
    <property type="protein sequence ID" value="TDW26373.1"/>
    <property type="molecule type" value="Genomic_DNA"/>
</dbReference>
<sequence>MGDKRRGLCALVCAILLVGCASKSIKAEKIENMELSHIQDLHKTIEVDQSCYEEISTIINDLEFVDTEQTPGDAHGIYISMKNVIHTYYVCEDGTVYYRNNQNAKHGYQEAKDKKLASKLSEFIDKQFEQTNK</sequence>
<evidence type="ECO:0000313" key="1">
    <source>
        <dbReference type="EMBL" id="TDW26373.1"/>
    </source>
</evidence>
<dbReference type="PROSITE" id="PS51257">
    <property type="entry name" value="PROKAR_LIPOPROTEIN"/>
    <property type="match status" value="1"/>
</dbReference>
<dbReference type="RefSeq" id="WP_134167345.1">
    <property type="nucleotide sequence ID" value="NZ_SODD01000001.1"/>
</dbReference>
<evidence type="ECO:0000313" key="2">
    <source>
        <dbReference type="Proteomes" id="UP000294743"/>
    </source>
</evidence>
<organism evidence="1 2">
    <name type="scientific">Breznakia blatticola</name>
    <dbReference type="NCBI Taxonomy" id="1754012"/>
    <lineage>
        <taxon>Bacteria</taxon>
        <taxon>Bacillati</taxon>
        <taxon>Bacillota</taxon>
        <taxon>Erysipelotrichia</taxon>
        <taxon>Erysipelotrichales</taxon>
        <taxon>Erysipelotrichaceae</taxon>
        <taxon>Breznakia</taxon>
    </lineage>
</organism>
<name>A0A4R8ACW7_9FIRM</name>
<protein>
    <recommendedName>
        <fullName evidence="3">Lipoprotein</fullName>
    </recommendedName>
</protein>
<keyword evidence="2" id="KW-1185">Reference proteome</keyword>
<gene>
    <name evidence="1" type="ORF">EDD63_10188</name>
</gene>
<proteinExistence type="predicted"/>
<dbReference type="AlphaFoldDB" id="A0A4R8ACW7"/>